<feature type="transmembrane region" description="Helical" evidence="7">
    <location>
        <begin position="352"/>
        <end position="375"/>
    </location>
</feature>
<organism evidence="8">
    <name type="scientific">Lutzomyia longipalpis</name>
    <name type="common">Sand fly</name>
    <dbReference type="NCBI Taxonomy" id="7200"/>
    <lineage>
        <taxon>Eukaryota</taxon>
        <taxon>Metazoa</taxon>
        <taxon>Ecdysozoa</taxon>
        <taxon>Arthropoda</taxon>
        <taxon>Hexapoda</taxon>
        <taxon>Insecta</taxon>
        <taxon>Pterygota</taxon>
        <taxon>Neoptera</taxon>
        <taxon>Endopterygota</taxon>
        <taxon>Diptera</taxon>
        <taxon>Nematocera</taxon>
        <taxon>Psychodoidea</taxon>
        <taxon>Psychodidae</taxon>
        <taxon>Lutzomyia</taxon>
        <taxon>Lutzomyia</taxon>
    </lineage>
</organism>
<sequence>MNEFDASYISTRVPLKVQIAIPEITALPDKESVRIWDVVYNFISLVVRIVSFGITIYVAIQYYTHGNENYMTYTLACWIIPWILTLFISCEVKARDESIKMQSTQKDCCLKISWIIFLNILRYLESSKYSAKYWLARRRNQNERALKYYKKLLQADCDETFLRLFDCFLETAPQKVLQIAIYFSGKDSLTTWQGCILVNCFINMSYALSSHQKCLRLATPGKRQITFLGQIFHLIWNLALSVARILAIALLASITPQWALIFCIIHVLISGIFIHFTDGKNHKLCAYNFFTKFLFSITVGTIFLFHVIPVTEGSTKYKYMTYYAIYFLENSLCLVVYYFYTDWNIISINLYYSYAGVVIGLFILGIIFQIIYYLYFHPNITSRASNRDLMSLRNM</sequence>
<keyword evidence="5 7" id="KW-1133">Transmembrane helix</keyword>
<dbReference type="PANTHER" id="PTHR16024">
    <property type="entry name" value="XK-RELATED PROTEIN"/>
    <property type="match status" value="1"/>
</dbReference>
<accession>A0A7G3B184</accession>
<dbReference type="VEuPathDB" id="VectorBase:LLONM1_005610"/>
<dbReference type="Pfam" id="PF09815">
    <property type="entry name" value="XK-related"/>
    <property type="match status" value="1"/>
</dbReference>
<comment type="similarity">
    <text evidence="2 7">Belongs to the XK family.</text>
</comment>
<dbReference type="InterPro" id="IPR050895">
    <property type="entry name" value="XK-related_scramblase"/>
</dbReference>
<feature type="transmembrane region" description="Helical" evidence="7">
    <location>
        <begin position="258"/>
        <end position="277"/>
    </location>
</feature>
<evidence type="ECO:0000256" key="2">
    <source>
        <dbReference type="ARBA" id="ARBA00008789"/>
    </source>
</evidence>
<keyword evidence="4 7" id="KW-0812">Transmembrane</keyword>
<feature type="transmembrane region" description="Helical" evidence="7">
    <location>
        <begin position="70"/>
        <end position="88"/>
    </location>
</feature>
<dbReference type="PANTHER" id="PTHR16024:SF6">
    <property type="entry name" value="XK-RELATED PROTEIN"/>
    <property type="match status" value="1"/>
</dbReference>
<evidence type="ECO:0000256" key="6">
    <source>
        <dbReference type="ARBA" id="ARBA00023136"/>
    </source>
</evidence>
<evidence type="ECO:0000256" key="3">
    <source>
        <dbReference type="ARBA" id="ARBA00022475"/>
    </source>
</evidence>
<evidence type="ECO:0000256" key="1">
    <source>
        <dbReference type="ARBA" id="ARBA00004651"/>
    </source>
</evidence>
<dbReference type="EMBL" id="GITU01010022">
    <property type="protein sequence ID" value="MBC1178725.1"/>
    <property type="molecule type" value="Transcribed_RNA"/>
</dbReference>
<feature type="transmembrane region" description="Helical" evidence="7">
    <location>
        <begin position="289"/>
        <end position="308"/>
    </location>
</feature>
<keyword evidence="3" id="KW-1003">Cell membrane</keyword>
<evidence type="ECO:0000313" key="8">
    <source>
        <dbReference type="EMBL" id="MBC1178725.1"/>
    </source>
</evidence>
<evidence type="ECO:0000256" key="7">
    <source>
        <dbReference type="RuleBase" id="RU910716"/>
    </source>
</evidence>
<reference evidence="8" key="1">
    <citation type="journal article" date="2020" name="BMC">
        <title>Leishmania infection induces a limited differential gene expression in the sand fly midgut.</title>
        <authorList>
            <person name="Coutinho-Abreu I.V."/>
            <person name="Serafim T.D."/>
            <person name="Meneses C."/>
            <person name="Kamhawi S."/>
            <person name="Oliveira F."/>
            <person name="Valenzuela J.G."/>
        </authorList>
    </citation>
    <scope>NUCLEOTIDE SEQUENCE</scope>
    <source>
        <strain evidence="8">Jacobina</strain>
        <tissue evidence="8">Midgut</tissue>
    </source>
</reference>
<keyword evidence="6 7" id="KW-0472">Membrane</keyword>
<comment type="subcellular location">
    <subcellularLocation>
        <location evidence="1">Cell membrane</location>
        <topology evidence="1">Multi-pass membrane protein</topology>
    </subcellularLocation>
    <subcellularLocation>
        <location evidence="7">Membrane</location>
        <topology evidence="7">Multi-pass membrane protein</topology>
    </subcellularLocation>
</comment>
<evidence type="ECO:0000256" key="4">
    <source>
        <dbReference type="ARBA" id="ARBA00022692"/>
    </source>
</evidence>
<feature type="transmembrane region" description="Helical" evidence="7">
    <location>
        <begin position="38"/>
        <end position="64"/>
    </location>
</feature>
<feature type="transmembrane region" description="Helical" evidence="7">
    <location>
        <begin position="231"/>
        <end position="252"/>
    </location>
</feature>
<feature type="transmembrane region" description="Helical" evidence="7">
    <location>
        <begin position="320"/>
        <end position="340"/>
    </location>
</feature>
<name>A0A7G3B184_LUTLO</name>
<dbReference type="GO" id="GO:1902742">
    <property type="term" value="P:apoptotic process involved in development"/>
    <property type="evidence" value="ECO:0007669"/>
    <property type="project" value="TreeGrafter"/>
</dbReference>
<dbReference type="AlphaFoldDB" id="A0A7G3B184"/>
<evidence type="ECO:0000256" key="5">
    <source>
        <dbReference type="ARBA" id="ARBA00022989"/>
    </source>
</evidence>
<dbReference type="GO" id="GO:0070782">
    <property type="term" value="P:phosphatidylserine exposure on apoptotic cell surface"/>
    <property type="evidence" value="ECO:0007669"/>
    <property type="project" value="TreeGrafter"/>
</dbReference>
<protein>
    <recommendedName>
        <fullName evidence="7">XK-related protein</fullName>
    </recommendedName>
</protein>
<proteinExistence type="inferred from homology"/>
<dbReference type="InterPro" id="IPR018629">
    <property type="entry name" value="XK-rel"/>
</dbReference>
<dbReference type="GO" id="GO:0043652">
    <property type="term" value="P:engulfment of apoptotic cell"/>
    <property type="evidence" value="ECO:0007669"/>
    <property type="project" value="TreeGrafter"/>
</dbReference>
<dbReference type="GO" id="GO:0005886">
    <property type="term" value="C:plasma membrane"/>
    <property type="evidence" value="ECO:0007669"/>
    <property type="project" value="UniProtKB-SubCell"/>
</dbReference>